<evidence type="ECO:0000256" key="4">
    <source>
        <dbReference type="ARBA" id="ARBA00022989"/>
    </source>
</evidence>
<feature type="compositionally biased region" description="Polar residues" evidence="6">
    <location>
        <begin position="1493"/>
        <end position="1508"/>
    </location>
</feature>
<feature type="transmembrane region" description="Helical" evidence="7">
    <location>
        <begin position="86"/>
        <end position="105"/>
    </location>
</feature>
<dbReference type="Gene3D" id="1.10.287.70">
    <property type="match status" value="1"/>
</dbReference>
<evidence type="ECO:0000256" key="2">
    <source>
        <dbReference type="ARBA" id="ARBA00007200"/>
    </source>
</evidence>
<dbReference type="InterPro" id="IPR013122">
    <property type="entry name" value="PKD1_2_channel"/>
</dbReference>
<feature type="transmembrane region" description="Helical" evidence="7">
    <location>
        <begin position="1019"/>
        <end position="1039"/>
    </location>
</feature>
<organism evidence="10">
    <name type="scientific">Mantoniella antarctica</name>
    <dbReference type="NCBI Taxonomy" id="81844"/>
    <lineage>
        <taxon>Eukaryota</taxon>
        <taxon>Viridiplantae</taxon>
        <taxon>Chlorophyta</taxon>
        <taxon>Mamiellophyceae</taxon>
        <taxon>Mamiellales</taxon>
        <taxon>Mamiellaceae</taxon>
        <taxon>Mantoniella</taxon>
    </lineage>
</organism>
<evidence type="ECO:0000256" key="1">
    <source>
        <dbReference type="ARBA" id="ARBA00004141"/>
    </source>
</evidence>
<feature type="region of interest" description="Disordered" evidence="6">
    <location>
        <begin position="1479"/>
        <end position="1508"/>
    </location>
</feature>
<name>A0A7S0SD75_9CHLO</name>
<dbReference type="EMBL" id="HBFC01010893">
    <property type="protein sequence ID" value="CAD8703647.1"/>
    <property type="molecule type" value="Transcribed_RNA"/>
</dbReference>
<dbReference type="InterPro" id="IPR046791">
    <property type="entry name" value="Polycystin_dom"/>
</dbReference>
<protein>
    <recommendedName>
        <fullName evidence="11">Polycystin cation channel PKD1/PKD2 domain-containing protein</fullName>
    </recommendedName>
</protein>
<sequence>MAGMFNAAMASVSNAAARLGDTVSPPQKPTKGPTTTYDNASKDIMTKINRDMEAALQSKAITKRDTLLLRSLQKHYRTQINRRDDYMNLAGFCIFGFLYLTVLIYQRTSNEAYGVTSVLETIVPATKIMSTRDEVFSWLEETVTKVWTDPDCGDGVCDAPIEFPGYDRFGCSADCGSVLEAYKNISGLHVDFYYDFSNQPGALSSVEGLSTVSWNLCPSPGTAAGKKGLGGVPHGTECFFAKDQRLTAIAGKDHIVLPEVADGEWELRIAGDLLWKVAAAVRYHAVAVPETLRGKMLLANQAALSALAAEKVRLDTSLVELGKAGDVSVISIEFIRRAAATEVAFIDVQEKTNAYNSKFAATQRIIVGVNEAVAITKAQQGVANCVNRFVSTECGVHFNQTDLALAEHFALQRRFAKLIAGQAQLDALTALTSFRVQLFQKAPELADELDHMVINPAKYVLTGATEETRRQVRTSIDTLMEIEVERIQSGVLTKLTSAVVDATDNAGLVPLITRRRDEVATILEATPAQGLDAFTELSALGRFGGGVRGYKLCNIDARGAGGYAGTCTLVAPEAYDAERCENVCQCGELDARALGLGCNATAGEMCVCDKCQGTIAMGNIAGAAAAAAGRRRLLQNPTADERTLEQLSALQTSNAALEASLAAVRAAQAKSIASELEHHGSTVLTDSIARGFTSVTESMDSLSTIIQGVAPSAAQVTLRATEIEARVGRLASLGTDRLALLAASLTVNIANIVAAFAAGYATAESRDTMVRKTQLKVMTDEMETYMSSQPCAVVSRRMPFSLTSGGRSATINGQRLRTVGLTNRVIGGIVVYITRAGEETCDTRFHTLQTACLDQTVDNVNPYGVDPAFKRGSSFYSPDMDKAEAARLYNCSRDFGAAATYDAATGNAAPFCTQLFDTNQVPYGFFTADTKRFRNGYPVFLDINLSKDNAARWLRYLRESFLLEDRTKLVHVNLVTYNAEIRYFGSMSVDFSFDPAGSILVSKDVAAVRVEVYSSYTDVVRGVFEGVLSLAVVASLIFEMSDLRRAKRTKGAYMAYFESGWNYVDLASIGITFSAICYWWTFVNVVIADLNVEPRYDVYQDLEAPANLLQLSSGGLGLVQAVNEIGDVAAAARSLSFYITLMSINIVLYVARILKFMNFQPRIGLVTRTLAIAASDLVHFFILAAVVFMGYAIMGHLLFGSQIEAFSTLREAMQTNFEMLLGEVTISDQMLNLKGASIEFASVMYFWSYQIFVFMILLNFLLAIIVDAFSEVKATLNKEKSMYEEITHIFSERYTALGAKTWARGSKEYVTEDRVETQLHKWAKASAAVEDEEEEVVEEEVVSQKTFKLGNEEITKEDLEEVLARAVHYSQGKFNLWNVKGDADTDPDTMKNPALLNTGRFAQALKKQKRPMPTQADVSEAADLIMENAGEIQVDALYDDEVTKVELSKALNDVKAGQNRLAQTHREVLELLGSRAHRGSGVLESRRAGSFSKLGTSSTGFKPNSPRS</sequence>
<accession>A0A7S0SD75</accession>
<evidence type="ECO:0000259" key="9">
    <source>
        <dbReference type="Pfam" id="PF20519"/>
    </source>
</evidence>
<dbReference type="InterPro" id="IPR051223">
    <property type="entry name" value="Polycystin"/>
</dbReference>
<feature type="region of interest" description="Disordered" evidence="6">
    <location>
        <begin position="18"/>
        <end position="39"/>
    </location>
</feature>
<dbReference type="Pfam" id="PF20519">
    <property type="entry name" value="Polycystin_dom"/>
    <property type="match status" value="1"/>
</dbReference>
<feature type="domain" description="Polycystin" evidence="9">
    <location>
        <begin position="935"/>
        <end position="1009"/>
    </location>
</feature>
<evidence type="ECO:0000259" key="8">
    <source>
        <dbReference type="Pfam" id="PF08016"/>
    </source>
</evidence>
<dbReference type="PANTHER" id="PTHR10877">
    <property type="entry name" value="POLYCYSTIN FAMILY MEMBER"/>
    <property type="match status" value="1"/>
</dbReference>
<comment type="similarity">
    <text evidence="2">Belongs to the polycystin family.</text>
</comment>
<evidence type="ECO:0008006" key="11">
    <source>
        <dbReference type="Google" id="ProtNLM"/>
    </source>
</evidence>
<evidence type="ECO:0000256" key="3">
    <source>
        <dbReference type="ARBA" id="ARBA00022692"/>
    </source>
</evidence>
<evidence type="ECO:0000256" key="6">
    <source>
        <dbReference type="SAM" id="MobiDB-lite"/>
    </source>
</evidence>
<keyword evidence="4 7" id="KW-1133">Transmembrane helix</keyword>
<dbReference type="PANTHER" id="PTHR10877:SF183">
    <property type="entry name" value="AT14535P-RELATED"/>
    <property type="match status" value="1"/>
</dbReference>
<proteinExistence type="inferred from homology"/>
<feature type="transmembrane region" description="Helical" evidence="7">
    <location>
        <begin position="1060"/>
        <end position="1081"/>
    </location>
</feature>
<evidence type="ECO:0000313" key="10">
    <source>
        <dbReference type="EMBL" id="CAD8703647.1"/>
    </source>
</evidence>
<comment type="subcellular location">
    <subcellularLocation>
        <location evidence="1">Membrane</location>
        <topology evidence="1">Multi-pass membrane protein</topology>
    </subcellularLocation>
</comment>
<gene>
    <name evidence="10" type="ORF">MANT1106_LOCUS6329</name>
</gene>
<dbReference type="GO" id="GO:0016020">
    <property type="term" value="C:membrane"/>
    <property type="evidence" value="ECO:0007669"/>
    <property type="project" value="UniProtKB-SubCell"/>
</dbReference>
<feature type="domain" description="Polycystin cation channel PKD1/PKD2" evidence="8">
    <location>
        <begin position="1128"/>
        <end position="1272"/>
    </location>
</feature>
<evidence type="ECO:0000256" key="5">
    <source>
        <dbReference type="ARBA" id="ARBA00023136"/>
    </source>
</evidence>
<reference evidence="10" key="1">
    <citation type="submission" date="2021-01" db="EMBL/GenBank/DDBJ databases">
        <authorList>
            <person name="Corre E."/>
            <person name="Pelletier E."/>
            <person name="Niang G."/>
            <person name="Scheremetjew M."/>
            <person name="Finn R."/>
            <person name="Kale V."/>
            <person name="Holt S."/>
            <person name="Cochrane G."/>
            <person name="Meng A."/>
            <person name="Brown T."/>
            <person name="Cohen L."/>
        </authorList>
    </citation>
    <scope>NUCLEOTIDE SEQUENCE</scope>
    <source>
        <strain evidence="10">SL-175</strain>
    </source>
</reference>
<feature type="transmembrane region" description="Helical" evidence="7">
    <location>
        <begin position="1135"/>
        <end position="1156"/>
    </location>
</feature>
<dbReference type="Pfam" id="PF08016">
    <property type="entry name" value="PKD_channel"/>
    <property type="match status" value="1"/>
</dbReference>
<feature type="transmembrane region" description="Helical" evidence="7">
    <location>
        <begin position="1177"/>
        <end position="1199"/>
    </location>
</feature>
<keyword evidence="5 7" id="KW-0472">Membrane</keyword>
<feature type="transmembrane region" description="Helical" evidence="7">
    <location>
        <begin position="1247"/>
        <end position="1270"/>
    </location>
</feature>
<keyword evidence="3 7" id="KW-0812">Transmembrane</keyword>
<evidence type="ECO:0000256" key="7">
    <source>
        <dbReference type="SAM" id="Phobius"/>
    </source>
</evidence>